<organism evidence="2 3">
    <name type="scientific">Gloeothece verrucosa (strain PCC 7822)</name>
    <name type="common">Cyanothece sp. (strain PCC 7822)</name>
    <dbReference type="NCBI Taxonomy" id="497965"/>
    <lineage>
        <taxon>Bacteria</taxon>
        <taxon>Bacillati</taxon>
        <taxon>Cyanobacteriota</taxon>
        <taxon>Cyanophyceae</taxon>
        <taxon>Oscillatoriophycideae</taxon>
        <taxon>Chroococcales</taxon>
        <taxon>Aphanothecaceae</taxon>
        <taxon>Gloeothece</taxon>
        <taxon>Gloeothece verrucosa</taxon>
    </lineage>
</organism>
<evidence type="ECO:0000313" key="3">
    <source>
        <dbReference type="Proteomes" id="UP000008206"/>
    </source>
</evidence>
<dbReference type="AlphaFoldDB" id="E0U8N1"/>
<dbReference type="InterPro" id="IPR021804">
    <property type="entry name" value="DUF3375"/>
</dbReference>
<dbReference type="EMBL" id="CP002198">
    <property type="protein sequence ID" value="ADN13777.1"/>
    <property type="molecule type" value="Genomic_DNA"/>
</dbReference>
<dbReference type="eggNOG" id="COG4942">
    <property type="taxonomic scope" value="Bacteria"/>
</dbReference>
<accession>E0U8N1</accession>
<gene>
    <name evidence="2" type="ordered locus">Cyan7822_1790</name>
</gene>
<sequence length="488" mass="57285">MFMDYDQIKNELKHSSSLQLLRSQNAPLIVSFLHKQFKENQRTAIKNSELTSKLEDYLEFIRESEAEGAYPQSPQQYLNQWCDDQYLRKTYEPGSDDPVFKLTPAIEKVLKWLGELIQPPEFVVTESRFYHIFDLLKEIRDYSTTDVETRLAQLEEERDRIQQEIDKIRQTGVVTRYDSTKIKEKFILANNVASELLGDFAEVTERFRALTRTIQEEQLQENSYKGSVVGRVLNADQEIKESDQGRSFYGFWNFLMSGDQQRELKSLIQEVYNLDELRSLMQKYGLLRRIERHLMDAGEQIIQSNHRLAEKLRQMLDESNLSENRRVAELIREIEGLAIRVAKQPPLDEDFFVLEGEPNVNLVMERRLHDLEECKPPTFSLNFDNLPPVNLDEELTELYHQLYVDETELERRIAQALEHRPQVTLAELVEIYPVEQGLSEIVAYLAIASKSEQHLLNDNIKESIRVASLEPEKQLRLTLPQVIFRRLF</sequence>
<dbReference type="KEGG" id="cyj:Cyan7822_1790"/>
<evidence type="ECO:0000313" key="2">
    <source>
        <dbReference type="EMBL" id="ADN13777.1"/>
    </source>
</evidence>
<dbReference type="Pfam" id="PF11855">
    <property type="entry name" value="DUF3375"/>
    <property type="match status" value="1"/>
</dbReference>
<dbReference type="STRING" id="497965.Cyan7822_1790"/>
<dbReference type="Proteomes" id="UP000008206">
    <property type="component" value="Chromosome"/>
</dbReference>
<feature type="coiled-coil region" evidence="1">
    <location>
        <begin position="144"/>
        <end position="171"/>
    </location>
</feature>
<reference evidence="3" key="1">
    <citation type="journal article" date="2011" name="MBio">
        <title>Novel metabolic attributes of the genus Cyanothece, comprising a group of unicellular nitrogen-fixing Cyanobacteria.</title>
        <authorList>
            <person name="Bandyopadhyay A."/>
            <person name="Elvitigala T."/>
            <person name="Welsh E."/>
            <person name="Stockel J."/>
            <person name="Liberton M."/>
            <person name="Min H."/>
            <person name="Sherman L.A."/>
            <person name="Pakrasi H.B."/>
        </authorList>
    </citation>
    <scope>NUCLEOTIDE SEQUENCE [LARGE SCALE GENOMIC DNA]</scope>
    <source>
        <strain evidence="3">PCC 7822</strain>
    </source>
</reference>
<proteinExistence type="predicted"/>
<evidence type="ECO:0000256" key="1">
    <source>
        <dbReference type="SAM" id="Coils"/>
    </source>
</evidence>
<keyword evidence="3" id="KW-1185">Reference proteome</keyword>
<evidence type="ECO:0008006" key="4">
    <source>
        <dbReference type="Google" id="ProtNLM"/>
    </source>
</evidence>
<keyword evidence="1" id="KW-0175">Coiled coil</keyword>
<protein>
    <recommendedName>
        <fullName evidence="4">DUF3375 domain-containing protein</fullName>
    </recommendedName>
</protein>
<name>E0U8N1_GLOV7</name>
<dbReference type="HOGENOM" id="CLU_031117_0_0_3"/>